<dbReference type="GO" id="GO:0016757">
    <property type="term" value="F:glycosyltransferase activity"/>
    <property type="evidence" value="ECO:0007669"/>
    <property type="project" value="UniProtKB-KW"/>
</dbReference>
<protein>
    <submittedName>
        <fullName evidence="7">Uncharacterized protein</fullName>
    </submittedName>
</protein>
<dbReference type="AlphaFoldDB" id="A0AAW1RJZ9"/>
<feature type="compositionally biased region" description="Polar residues" evidence="6">
    <location>
        <begin position="703"/>
        <end position="714"/>
    </location>
</feature>
<dbReference type="GO" id="GO:0016020">
    <property type="term" value="C:membrane"/>
    <property type="evidence" value="ECO:0007669"/>
    <property type="project" value="UniProtKB-SubCell"/>
</dbReference>
<dbReference type="EMBL" id="JALJOS010000010">
    <property type="protein sequence ID" value="KAK9833893.1"/>
    <property type="molecule type" value="Genomic_DNA"/>
</dbReference>
<evidence type="ECO:0000256" key="6">
    <source>
        <dbReference type="SAM" id="MobiDB-lite"/>
    </source>
</evidence>
<evidence type="ECO:0000313" key="7">
    <source>
        <dbReference type="EMBL" id="KAK9833893.1"/>
    </source>
</evidence>
<feature type="compositionally biased region" description="Pro residues" evidence="6">
    <location>
        <begin position="659"/>
        <end position="676"/>
    </location>
</feature>
<dbReference type="PANTHER" id="PTHR31042:SF8">
    <property type="entry name" value="CORE-2_I-BRANCHING BETA-1,6-N-ACETYLGLUCOSAMINYLTRANSFERASE FAMILY PROTEIN"/>
    <property type="match status" value="1"/>
</dbReference>
<keyword evidence="5" id="KW-0325">Glycoprotein</keyword>
<comment type="caution">
    <text evidence="7">The sequence shown here is derived from an EMBL/GenBank/DDBJ whole genome shotgun (WGS) entry which is preliminary data.</text>
</comment>
<reference evidence="7 8" key="1">
    <citation type="journal article" date="2024" name="Nat. Commun.">
        <title>Phylogenomics reveals the evolutionary origins of lichenization in chlorophyte algae.</title>
        <authorList>
            <person name="Puginier C."/>
            <person name="Libourel C."/>
            <person name="Otte J."/>
            <person name="Skaloud P."/>
            <person name="Haon M."/>
            <person name="Grisel S."/>
            <person name="Petersen M."/>
            <person name="Berrin J.G."/>
            <person name="Delaux P.M."/>
            <person name="Dal Grande F."/>
            <person name="Keller J."/>
        </authorList>
    </citation>
    <scope>NUCLEOTIDE SEQUENCE [LARGE SCALE GENOMIC DNA]</scope>
    <source>
        <strain evidence="7 8">SAG 2145</strain>
    </source>
</reference>
<keyword evidence="2" id="KW-0328">Glycosyltransferase</keyword>
<evidence type="ECO:0000256" key="4">
    <source>
        <dbReference type="ARBA" id="ARBA00023136"/>
    </source>
</evidence>
<feature type="region of interest" description="Disordered" evidence="6">
    <location>
        <begin position="46"/>
        <end position="72"/>
    </location>
</feature>
<sequence>MSSDAAAADEYLSAVLKAAADDASMADDGRMHQDLNGATAFSKANRLHLLEESPPSSTSSSWPTDSPPELDQYPAAQAAPAMDALHIEDSLSALDARSDTSPALPAEADASITQELLQRNLERPQLIAESDAYDGPWDQRYAIATLGPTSAHPQQPSDQPDDQLWSQMQMPASHLQPGSAIKRFLRSDEDAHVVQQQPNCPAAVEIEQLEKLGFCHSDLSLPTASVRSGHDSHGTAHGLPRAQARARSHKLQAAARQQEGEIDTCAALLGVKKVALLFLTRGDLYHTQLWSTWLEAAAGLIPIACSVPALCSQTDHLADDMLHSCLKANRTSPHAPRNQHLFTVYVHAPPEFAGYEPSSPFHDSMVRNRSLTRWGDHSTTAVVRSMIQEALINPLNEKFMLLSETCVPLYPPQVIHMQLIQEPKSRINACDKEGWQRNFGRFWPQMENAMLKPHHWRKHWQWFALTRQHAELVENDTSVEPSFAQHCAFAIDDTIGEWRTCFSDEHYISTLLAVHGLDDETDCDGFVTHADWEHITDIMHPRTYSIWETTPELLKQLRLPHHGCEANFAAHAASSLYARSTDIEHGILSQLTQRTLAAQTDKALNYGCPLFARKFPVETADLVYKILTADHCHGLQILKPEGSVMPSSWAVDCAELLPSSPPPEPEVPVGPLPPPENTEEPIGGIITDAGISDDSQIDEPGTPDSSDQEPSNAVVQDEAAPADEAPEDSTAAKGDDHISEGANDSMLRLT</sequence>
<evidence type="ECO:0000256" key="5">
    <source>
        <dbReference type="ARBA" id="ARBA00023180"/>
    </source>
</evidence>
<organism evidence="7 8">
    <name type="scientific">Apatococcus lobatus</name>
    <dbReference type="NCBI Taxonomy" id="904363"/>
    <lineage>
        <taxon>Eukaryota</taxon>
        <taxon>Viridiplantae</taxon>
        <taxon>Chlorophyta</taxon>
        <taxon>core chlorophytes</taxon>
        <taxon>Trebouxiophyceae</taxon>
        <taxon>Chlorellales</taxon>
        <taxon>Chlorellaceae</taxon>
        <taxon>Apatococcus</taxon>
    </lineage>
</organism>
<dbReference type="InterPro" id="IPR003406">
    <property type="entry name" value="Glyco_trans_14"/>
</dbReference>
<keyword evidence="8" id="KW-1185">Reference proteome</keyword>
<dbReference type="Proteomes" id="UP001438707">
    <property type="component" value="Unassembled WGS sequence"/>
</dbReference>
<feature type="compositionally biased region" description="Low complexity" evidence="6">
    <location>
        <begin position="53"/>
        <end position="64"/>
    </location>
</feature>
<dbReference type="Pfam" id="PF02485">
    <property type="entry name" value="Branch"/>
    <property type="match status" value="1"/>
</dbReference>
<keyword evidence="3" id="KW-0808">Transferase</keyword>
<dbReference type="InterPro" id="IPR044174">
    <property type="entry name" value="BC10-like"/>
</dbReference>
<accession>A0AAW1RJZ9</accession>
<feature type="region of interest" description="Disordered" evidence="6">
    <location>
        <begin position="655"/>
        <end position="750"/>
    </location>
</feature>
<gene>
    <name evidence="7" type="ORF">WJX74_009198</name>
</gene>
<evidence type="ECO:0000256" key="1">
    <source>
        <dbReference type="ARBA" id="ARBA00004606"/>
    </source>
</evidence>
<keyword evidence="4" id="KW-0472">Membrane</keyword>
<name>A0AAW1RJZ9_9CHLO</name>
<evidence type="ECO:0000256" key="3">
    <source>
        <dbReference type="ARBA" id="ARBA00022679"/>
    </source>
</evidence>
<evidence type="ECO:0000313" key="8">
    <source>
        <dbReference type="Proteomes" id="UP001438707"/>
    </source>
</evidence>
<evidence type="ECO:0000256" key="2">
    <source>
        <dbReference type="ARBA" id="ARBA00022676"/>
    </source>
</evidence>
<comment type="subcellular location">
    <subcellularLocation>
        <location evidence="1">Membrane</location>
        <topology evidence="1">Single-pass type II membrane protein</topology>
    </subcellularLocation>
</comment>
<dbReference type="PANTHER" id="PTHR31042">
    <property type="entry name" value="CORE-2/I-BRANCHING BETA-1,6-N-ACETYLGLUCOSAMINYLTRANSFERASE FAMILY PROTEIN-RELATED"/>
    <property type="match status" value="1"/>
</dbReference>
<proteinExistence type="predicted"/>